<gene>
    <name evidence="2" type="ORF">GGQ63_002881</name>
</gene>
<keyword evidence="3" id="KW-1185">Reference proteome</keyword>
<dbReference type="RefSeq" id="WP_210308523.1">
    <property type="nucleotide sequence ID" value="NZ_JACHOO010000006.1"/>
</dbReference>
<dbReference type="Proteomes" id="UP000523821">
    <property type="component" value="Unassembled WGS sequence"/>
</dbReference>
<evidence type="ECO:0000313" key="3">
    <source>
        <dbReference type="Proteomes" id="UP000523821"/>
    </source>
</evidence>
<accession>A0A7W9FNE6</accession>
<dbReference type="GO" id="GO:0009307">
    <property type="term" value="P:DNA restriction-modification system"/>
    <property type="evidence" value="ECO:0007669"/>
    <property type="project" value="InterPro"/>
</dbReference>
<dbReference type="InterPro" id="IPR015109">
    <property type="entry name" value="Restrct_endonuc_II_EcoRII_C"/>
</dbReference>
<name>A0A7W9FNE6_9HYPH</name>
<dbReference type="InterPro" id="IPR038365">
    <property type="entry name" value="EcoRII_C_sf"/>
</dbReference>
<dbReference type="SUPFAM" id="SSF52980">
    <property type="entry name" value="Restriction endonuclease-like"/>
    <property type="match status" value="1"/>
</dbReference>
<dbReference type="GO" id="GO:0009036">
    <property type="term" value="F:type II site-specific deoxyribonuclease activity"/>
    <property type="evidence" value="ECO:0007669"/>
    <property type="project" value="InterPro"/>
</dbReference>
<dbReference type="InterPro" id="IPR011335">
    <property type="entry name" value="Restrct_endonuc-II-like"/>
</dbReference>
<dbReference type="EMBL" id="JACHOO010000006">
    <property type="protein sequence ID" value="MBB5753806.1"/>
    <property type="molecule type" value="Genomic_DNA"/>
</dbReference>
<protein>
    <recommendedName>
        <fullName evidence="1">Restriction endonuclease type II EcoRII C-terminal domain-containing protein</fullName>
    </recommendedName>
</protein>
<organism evidence="2 3">
    <name type="scientific">Prosthecomicrobium pneumaticum</name>
    <dbReference type="NCBI Taxonomy" id="81895"/>
    <lineage>
        <taxon>Bacteria</taxon>
        <taxon>Pseudomonadati</taxon>
        <taxon>Pseudomonadota</taxon>
        <taxon>Alphaproteobacteria</taxon>
        <taxon>Hyphomicrobiales</taxon>
        <taxon>Kaistiaceae</taxon>
        <taxon>Prosthecomicrobium</taxon>
    </lineage>
</organism>
<proteinExistence type="predicted"/>
<dbReference type="Gene3D" id="3.40.91.80">
    <property type="match status" value="1"/>
</dbReference>
<comment type="caution">
    <text evidence="2">The sequence shown here is derived from an EMBL/GenBank/DDBJ whole genome shotgun (WGS) entry which is preliminary data.</text>
</comment>
<sequence>MRKTVELRPELGTPPDKRLLRRRECEFEIFRSVEEAVELPAIRAGFTELREFISRAQAVLQRRKARSGRSLELHTREILIEEGFREGADFQHGPQSEPGKRPDFLFPSEAAYRDPAFPTTRLRMLATKTTCRDRWRQVINQADRISVKHLLTLQEGVSEAQFREMTQANVQLIVPEPLIEKFPASIRTDIVTLESFLGDLRLLAPGTP</sequence>
<reference evidence="2 3" key="1">
    <citation type="submission" date="2020-08" db="EMBL/GenBank/DDBJ databases">
        <title>Genomic Encyclopedia of Type Strains, Phase IV (KMG-IV): sequencing the most valuable type-strain genomes for metagenomic binning, comparative biology and taxonomic classification.</title>
        <authorList>
            <person name="Goeker M."/>
        </authorList>
    </citation>
    <scope>NUCLEOTIDE SEQUENCE [LARGE SCALE GENOMIC DNA]</scope>
    <source>
        <strain evidence="2 3">DSM 16268</strain>
    </source>
</reference>
<evidence type="ECO:0000259" key="1">
    <source>
        <dbReference type="Pfam" id="PF09019"/>
    </source>
</evidence>
<dbReference type="AlphaFoldDB" id="A0A7W9FNE6"/>
<dbReference type="GO" id="GO:0003677">
    <property type="term" value="F:DNA binding"/>
    <property type="evidence" value="ECO:0007669"/>
    <property type="project" value="InterPro"/>
</dbReference>
<dbReference type="Pfam" id="PF09019">
    <property type="entry name" value="EcoRII-C"/>
    <property type="match status" value="1"/>
</dbReference>
<evidence type="ECO:0000313" key="2">
    <source>
        <dbReference type="EMBL" id="MBB5753806.1"/>
    </source>
</evidence>
<feature type="domain" description="Restriction endonuclease type II EcoRII C-terminal" evidence="1">
    <location>
        <begin position="30"/>
        <end position="197"/>
    </location>
</feature>